<name>A0AA38UGE6_9AGAR</name>
<protein>
    <submittedName>
        <fullName evidence="2">Uncharacterized protein</fullName>
    </submittedName>
</protein>
<evidence type="ECO:0000256" key="1">
    <source>
        <dbReference type="SAM" id="SignalP"/>
    </source>
</evidence>
<proteinExistence type="predicted"/>
<dbReference type="EMBL" id="MU806089">
    <property type="protein sequence ID" value="KAJ3840225.1"/>
    <property type="molecule type" value="Genomic_DNA"/>
</dbReference>
<accession>A0AA38UGE6</accession>
<dbReference type="Proteomes" id="UP001163846">
    <property type="component" value="Unassembled WGS sequence"/>
</dbReference>
<reference evidence="2" key="1">
    <citation type="submission" date="2022-08" db="EMBL/GenBank/DDBJ databases">
        <authorList>
            <consortium name="DOE Joint Genome Institute"/>
            <person name="Min B."/>
            <person name="Riley R."/>
            <person name="Sierra-Patev S."/>
            <person name="Naranjo-Ortiz M."/>
            <person name="Looney B."/>
            <person name="Konkel Z."/>
            <person name="Slot J.C."/>
            <person name="Sakamoto Y."/>
            <person name="Steenwyk J.L."/>
            <person name="Rokas A."/>
            <person name="Carro J."/>
            <person name="Camarero S."/>
            <person name="Ferreira P."/>
            <person name="Molpeceres G."/>
            <person name="Ruiz-Duenas F.J."/>
            <person name="Serrano A."/>
            <person name="Henrissat B."/>
            <person name="Drula E."/>
            <person name="Hughes K.W."/>
            <person name="Mata J.L."/>
            <person name="Ishikawa N.K."/>
            <person name="Vargas-Isla R."/>
            <person name="Ushijima S."/>
            <person name="Smith C.A."/>
            <person name="Ahrendt S."/>
            <person name="Andreopoulos W."/>
            <person name="He G."/>
            <person name="Labutti K."/>
            <person name="Lipzen A."/>
            <person name="Ng V."/>
            <person name="Sandor L."/>
            <person name="Barry K."/>
            <person name="Martinez A.T."/>
            <person name="Xiao Y."/>
            <person name="Gibbons J.G."/>
            <person name="Terashima K."/>
            <person name="Hibbett D.S."/>
            <person name="Grigoriev I.V."/>
        </authorList>
    </citation>
    <scope>NUCLEOTIDE SEQUENCE</scope>
    <source>
        <strain evidence="2">TFB9207</strain>
    </source>
</reference>
<keyword evidence="3" id="KW-1185">Reference proteome</keyword>
<feature type="chain" id="PRO_5041358321" evidence="1">
    <location>
        <begin position="22"/>
        <end position="180"/>
    </location>
</feature>
<organism evidence="2 3">
    <name type="scientific">Lentinula raphanica</name>
    <dbReference type="NCBI Taxonomy" id="153919"/>
    <lineage>
        <taxon>Eukaryota</taxon>
        <taxon>Fungi</taxon>
        <taxon>Dikarya</taxon>
        <taxon>Basidiomycota</taxon>
        <taxon>Agaricomycotina</taxon>
        <taxon>Agaricomycetes</taxon>
        <taxon>Agaricomycetidae</taxon>
        <taxon>Agaricales</taxon>
        <taxon>Marasmiineae</taxon>
        <taxon>Omphalotaceae</taxon>
        <taxon>Lentinula</taxon>
    </lineage>
</organism>
<dbReference type="AlphaFoldDB" id="A0AA38UGE6"/>
<gene>
    <name evidence="2" type="ORF">F5878DRAFT_81121</name>
</gene>
<evidence type="ECO:0000313" key="3">
    <source>
        <dbReference type="Proteomes" id="UP001163846"/>
    </source>
</evidence>
<evidence type="ECO:0000313" key="2">
    <source>
        <dbReference type="EMBL" id="KAJ3840225.1"/>
    </source>
</evidence>
<sequence length="180" mass="20338">MQRSFQFVCLILAFATFVVHPAPLTSVTSSTPETLDVPRLQSLERRDEKQPLLVDALLLEDNHGKDSEVVQILRASIPPKVQGDISRTLFGSQDSRWMEYIEFSGIPNQVLTRNRAVLRTRVHTTHPTHLVPWMGQCKINDPGVLAIYSEENMNELLKARNSNSEVDLDSLAQQLGDCRM</sequence>
<comment type="caution">
    <text evidence="2">The sequence shown here is derived from an EMBL/GenBank/DDBJ whole genome shotgun (WGS) entry which is preliminary data.</text>
</comment>
<feature type="signal peptide" evidence="1">
    <location>
        <begin position="1"/>
        <end position="21"/>
    </location>
</feature>
<keyword evidence="1" id="KW-0732">Signal</keyword>